<sequence length="724" mass="76093">MSANGPRPVSGRAWLGYLAAGTAAVVVYYAIPRQGAGIAARVVLYCLTSLSAAVMVLLAARREQDGARLPWLLLGSSQVVYATADMTFYVHHYLLGRTGFPSPADAFYLGHYPLTVAALLLLIRRRTPGRDLQSALDASVLAVVAAMLSWLYLIGPRARLDQPPLAMVASVAIPVMDLAMLVVALRLFMGTGKRTHSFLLLATSLLAILTADTLYVLQQLNGTYQAGNFLDAVWLGGNLTLGAAALHPTMGAVAEPTAAREHVLGPVRIAALCAAALTAPAMLVVQHATGRFHDIPVIAAACAMLFALVIARLAAMVADQRKLAITDALTGLHTRRFFVAQLPIEVERARRAGGSVAVLIADVDRFKAINDSHGHPAGDQVLVEIARRLRRAARAGDVVARYGGEEFALLAPGARPAELAAIARRLRDSVAASPIAATAGVWLPATVSVGAACYPEHGGDPAEVIAAADRSLYAAKVSGRDRAVVGAGRPDHDPTTIDHLCRLADEVDLRLGAPRSSRAVGRWARLLATGLGHDEDAARTAELAGRLRDIGKVVVPDAVLTKRAALDADEWRLVRRHAEHGFLLADTVPGFFPVAQVIRQHHERFDGTGYPQGLAGEAIRWEARLVAVCDVWAALLGDRPHRQAFGADEAREVLRSGRGTLFDPDAVDLFLDLHADGRIDPVDLDPADVGPAGAGPAGGGPAGLGSADVGPAGLGSAGLGRVGG</sequence>
<dbReference type="Proteomes" id="UP000282084">
    <property type="component" value="Unassembled WGS sequence"/>
</dbReference>
<feature type="transmembrane region" description="Helical" evidence="2">
    <location>
        <begin position="267"/>
        <end position="289"/>
    </location>
</feature>
<feature type="region of interest" description="Disordered" evidence="1">
    <location>
        <begin position="682"/>
        <end position="709"/>
    </location>
</feature>
<feature type="domain" description="GGDEF" evidence="3">
    <location>
        <begin position="354"/>
        <end position="488"/>
    </location>
</feature>
<dbReference type="NCBIfam" id="TIGR00254">
    <property type="entry name" value="GGDEF"/>
    <property type="match status" value="1"/>
</dbReference>
<dbReference type="GO" id="GO:0005886">
    <property type="term" value="C:plasma membrane"/>
    <property type="evidence" value="ECO:0007669"/>
    <property type="project" value="TreeGrafter"/>
</dbReference>
<dbReference type="FunFam" id="3.30.70.270:FF:000001">
    <property type="entry name" value="Diguanylate cyclase domain protein"/>
    <property type="match status" value="1"/>
</dbReference>
<dbReference type="GO" id="GO:0043709">
    <property type="term" value="P:cell adhesion involved in single-species biofilm formation"/>
    <property type="evidence" value="ECO:0007669"/>
    <property type="project" value="TreeGrafter"/>
</dbReference>
<dbReference type="SUPFAM" id="SSF55073">
    <property type="entry name" value="Nucleotide cyclase"/>
    <property type="match status" value="1"/>
</dbReference>
<organism evidence="5 6">
    <name type="scientific">Saccharothrix australiensis</name>
    <dbReference type="NCBI Taxonomy" id="2072"/>
    <lineage>
        <taxon>Bacteria</taxon>
        <taxon>Bacillati</taxon>
        <taxon>Actinomycetota</taxon>
        <taxon>Actinomycetes</taxon>
        <taxon>Pseudonocardiales</taxon>
        <taxon>Pseudonocardiaceae</taxon>
        <taxon>Saccharothrix</taxon>
    </lineage>
</organism>
<name>A0A495W2G7_9PSEU</name>
<dbReference type="RefSeq" id="WP_121006714.1">
    <property type="nucleotide sequence ID" value="NZ_RBXO01000001.1"/>
</dbReference>
<dbReference type="InterPro" id="IPR003607">
    <property type="entry name" value="HD/PDEase_dom"/>
</dbReference>
<keyword evidence="6" id="KW-1185">Reference proteome</keyword>
<dbReference type="SUPFAM" id="SSF109604">
    <property type="entry name" value="HD-domain/PDEase-like"/>
    <property type="match status" value="1"/>
</dbReference>
<feature type="domain" description="HD-GYP" evidence="4">
    <location>
        <begin position="492"/>
        <end position="686"/>
    </location>
</feature>
<proteinExistence type="predicted"/>
<dbReference type="EMBL" id="RBXO01000001">
    <property type="protein sequence ID" value="RKT54925.1"/>
    <property type="molecule type" value="Genomic_DNA"/>
</dbReference>
<gene>
    <name evidence="5" type="ORF">C8E97_3577</name>
</gene>
<feature type="transmembrane region" description="Helical" evidence="2">
    <location>
        <begin position="37"/>
        <end position="59"/>
    </location>
</feature>
<evidence type="ECO:0000256" key="2">
    <source>
        <dbReference type="SAM" id="Phobius"/>
    </source>
</evidence>
<evidence type="ECO:0000313" key="6">
    <source>
        <dbReference type="Proteomes" id="UP000282084"/>
    </source>
</evidence>
<feature type="transmembrane region" description="Helical" evidence="2">
    <location>
        <begin position="295"/>
        <end position="315"/>
    </location>
</feature>
<feature type="transmembrane region" description="Helical" evidence="2">
    <location>
        <begin position="12"/>
        <end position="31"/>
    </location>
</feature>
<evidence type="ECO:0000313" key="5">
    <source>
        <dbReference type="EMBL" id="RKT54925.1"/>
    </source>
</evidence>
<dbReference type="InterPro" id="IPR037522">
    <property type="entry name" value="HD_GYP_dom"/>
</dbReference>
<feature type="transmembrane region" description="Helical" evidence="2">
    <location>
        <begin position="106"/>
        <end position="123"/>
    </location>
</feature>
<dbReference type="Pfam" id="PF00990">
    <property type="entry name" value="GGDEF"/>
    <property type="match status" value="1"/>
</dbReference>
<reference evidence="5 6" key="1">
    <citation type="submission" date="2018-10" db="EMBL/GenBank/DDBJ databases">
        <title>Sequencing the genomes of 1000 actinobacteria strains.</title>
        <authorList>
            <person name="Klenk H.-P."/>
        </authorList>
    </citation>
    <scope>NUCLEOTIDE SEQUENCE [LARGE SCALE GENOMIC DNA]</scope>
    <source>
        <strain evidence="5 6">DSM 43800</strain>
    </source>
</reference>
<dbReference type="GO" id="GO:0052621">
    <property type="term" value="F:diguanylate cyclase activity"/>
    <property type="evidence" value="ECO:0007669"/>
    <property type="project" value="TreeGrafter"/>
</dbReference>
<dbReference type="OrthoDB" id="23692at2"/>
<feature type="compositionally biased region" description="Gly residues" evidence="1">
    <location>
        <begin position="692"/>
        <end position="703"/>
    </location>
</feature>
<dbReference type="AlphaFoldDB" id="A0A495W2G7"/>
<dbReference type="PROSITE" id="PS50887">
    <property type="entry name" value="GGDEF"/>
    <property type="match status" value="1"/>
</dbReference>
<feature type="transmembrane region" description="Helical" evidence="2">
    <location>
        <begin position="165"/>
        <end position="185"/>
    </location>
</feature>
<accession>A0A495W2G7</accession>
<keyword evidence="2" id="KW-0472">Membrane</keyword>
<dbReference type="CDD" id="cd00077">
    <property type="entry name" value="HDc"/>
    <property type="match status" value="1"/>
</dbReference>
<dbReference type="SMART" id="SM00267">
    <property type="entry name" value="GGDEF"/>
    <property type="match status" value="1"/>
</dbReference>
<dbReference type="Gene3D" id="3.30.70.270">
    <property type="match status" value="1"/>
</dbReference>
<dbReference type="PANTHER" id="PTHR45138:SF24">
    <property type="entry name" value="DIGUANYLATE CYCLASE DGCC-RELATED"/>
    <property type="match status" value="1"/>
</dbReference>
<dbReference type="Pfam" id="PF13487">
    <property type="entry name" value="HD_5"/>
    <property type="match status" value="1"/>
</dbReference>
<evidence type="ECO:0000256" key="1">
    <source>
        <dbReference type="SAM" id="MobiDB-lite"/>
    </source>
</evidence>
<protein>
    <submittedName>
        <fullName evidence="5">Diguanylate cyclase (GGDEF)-like protein</fullName>
    </submittedName>
</protein>
<dbReference type="InterPro" id="IPR043128">
    <property type="entry name" value="Rev_trsase/Diguanyl_cyclase"/>
</dbReference>
<keyword evidence="2" id="KW-0812">Transmembrane</keyword>
<comment type="caution">
    <text evidence="5">The sequence shown here is derived from an EMBL/GenBank/DDBJ whole genome shotgun (WGS) entry which is preliminary data.</text>
</comment>
<dbReference type="CDD" id="cd01949">
    <property type="entry name" value="GGDEF"/>
    <property type="match status" value="1"/>
</dbReference>
<dbReference type="InterPro" id="IPR029787">
    <property type="entry name" value="Nucleotide_cyclase"/>
</dbReference>
<dbReference type="PANTHER" id="PTHR45138">
    <property type="entry name" value="REGULATORY COMPONENTS OF SENSORY TRANSDUCTION SYSTEM"/>
    <property type="match status" value="1"/>
</dbReference>
<feature type="transmembrane region" description="Helical" evidence="2">
    <location>
        <begin position="197"/>
        <end position="217"/>
    </location>
</feature>
<evidence type="ECO:0000259" key="4">
    <source>
        <dbReference type="PROSITE" id="PS51832"/>
    </source>
</evidence>
<feature type="transmembrane region" description="Helical" evidence="2">
    <location>
        <begin position="71"/>
        <end position="94"/>
    </location>
</feature>
<evidence type="ECO:0000259" key="3">
    <source>
        <dbReference type="PROSITE" id="PS50887"/>
    </source>
</evidence>
<dbReference type="InterPro" id="IPR000160">
    <property type="entry name" value="GGDEF_dom"/>
</dbReference>
<dbReference type="PROSITE" id="PS51832">
    <property type="entry name" value="HD_GYP"/>
    <property type="match status" value="1"/>
</dbReference>
<dbReference type="Gene3D" id="1.10.3210.10">
    <property type="entry name" value="Hypothetical protein af1432"/>
    <property type="match status" value="1"/>
</dbReference>
<keyword evidence="2" id="KW-1133">Transmembrane helix</keyword>
<dbReference type="InterPro" id="IPR050469">
    <property type="entry name" value="Diguanylate_Cyclase"/>
</dbReference>
<dbReference type="GO" id="GO:1902201">
    <property type="term" value="P:negative regulation of bacterial-type flagellum-dependent cell motility"/>
    <property type="evidence" value="ECO:0007669"/>
    <property type="project" value="TreeGrafter"/>
</dbReference>
<feature type="transmembrane region" description="Helical" evidence="2">
    <location>
        <begin position="229"/>
        <end position="246"/>
    </location>
</feature>
<feature type="transmembrane region" description="Helical" evidence="2">
    <location>
        <begin position="135"/>
        <end position="153"/>
    </location>
</feature>